<dbReference type="PANTHER" id="PTHR34818">
    <property type="entry name" value="PROTEIN BLI-3"/>
    <property type="match status" value="1"/>
</dbReference>
<dbReference type="Pfam" id="PF16242">
    <property type="entry name" value="Pyrid_ox_like"/>
    <property type="match status" value="1"/>
</dbReference>
<comment type="caution">
    <text evidence="2">The sequence shown here is derived from an EMBL/GenBank/DDBJ whole genome shotgun (WGS) entry which is preliminary data.</text>
</comment>
<name>A0ABT8EQH6_9ACTN</name>
<reference evidence="2" key="1">
    <citation type="submission" date="2023-06" db="EMBL/GenBank/DDBJ databases">
        <title>Draft genome sequence of Nocardioides sp. SOB72.</title>
        <authorList>
            <person name="Zhang G."/>
        </authorList>
    </citation>
    <scope>NUCLEOTIDE SEQUENCE</scope>
    <source>
        <strain evidence="2">SOB72</strain>
    </source>
</reference>
<dbReference type="SUPFAM" id="SSF50475">
    <property type="entry name" value="FMN-binding split barrel"/>
    <property type="match status" value="1"/>
</dbReference>
<dbReference type="InterPro" id="IPR038725">
    <property type="entry name" value="YdaG_split_barrel_FMN-bd"/>
</dbReference>
<sequence length="165" mass="18078">MSNTGQDTPHAEERKLVDLIDGMPIAMMTTVDAEGRLRSVPMARQEVEPTADLWFITARDTQHVADVRARPQVGLTFSARDSWVALRGTATVVDDEAKLRELWNTFAEAWLPGGPEDPQAVLIHVEAEHGEYWDTPGGKVASLISFAKTKLTGDTYDADSGSVDL</sequence>
<dbReference type="Proteomes" id="UP001168537">
    <property type="component" value="Unassembled WGS sequence"/>
</dbReference>
<dbReference type="Gene3D" id="2.30.110.10">
    <property type="entry name" value="Electron Transport, Fmn-binding Protein, Chain A"/>
    <property type="match status" value="1"/>
</dbReference>
<evidence type="ECO:0000259" key="1">
    <source>
        <dbReference type="Pfam" id="PF16242"/>
    </source>
</evidence>
<protein>
    <submittedName>
        <fullName evidence="2">Pyridoxamine 5'-phosphate oxidase family protein</fullName>
    </submittedName>
</protein>
<evidence type="ECO:0000313" key="2">
    <source>
        <dbReference type="EMBL" id="MDN4160384.1"/>
    </source>
</evidence>
<gene>
    <name evidence="2" type="ORF">QWY29_03375</name>
</gene>
<organism evidence="2 3">
    <name type="scientific">Nocardioides abyssi</name>
    <dbReference type="NCBI Taxonomy" id="3058370"/>
    <lineage>
        <taxon>Bacteria</taxon>
        <taxon>Bacillati</taxon>
        <taxon>Actinomycetota</taxon>
        <taxon>Actinomycetes</taxon>
        <taxon>Propionibacteriales</taxon>
        <taxon>Nocardioidaceae</taxon>
        <taxon>Nocardioides</taxon>
    </lineage>
</organism>
<dbReference type="EMBL" id="JAUHJR010000001">
    <property type="protein sequence ID" value="MDN4160384.1"/>
    <property type="molecule type" value="Genomic_DNA"/>
</dbReference>
<accession>A0ABT8EQH6</accession>
<evidence type="ECO:0000313" key="3">
    <source>
        <dbReference type="Proteomes" id="UP001168537"/>
    </source>
</evidence>
<proteinExistence type="predicted"/>
<dbReference type="InterPro" id="IPR052917">
    <property type="entry name" value="Stress-Dev_Protein"/>
</dbReference>
<feature type="domain" description="General stress protein FMN-binding split barrel" evidence="1">
    <location>
        <begin position="13"/>
        <end position="157"/>
    </location>
</feature>
<keyword evidence="3" id="KW-1185">Reference proteome</keyword>
<dbReference type="InterPro" id="IPR012349">
    <property type="entry name" value="Split_barrel_FMN-bd"/>
</dbReference>
<dbReference type="PANTHER" id="PTHR34818:SF1">
    <property type="entry name" value="PROTEIN BLI-3"/>
    <property type="match status" value="1"/>
</dbReference>
<dbReference type="RefSeq" id="WP_300959239.1">
    <property type="nucleotide sequence ID" value="NZ_JAUHJR010000001.1"/>
</dbReference>